<dbReference type="AlphaFoldDB" id="A0A0B5FP15"/>
<evidence type="ECO:0000256" key="3">
    <source>
        <dbReference type="ARBA" id="ARBA00038412"/>
    </source>
</evidence>
<evidence type="ECO:0000256" key="5">
    <source>
        <dbReference type="SAM" id="MobiDB-lite"/>
    </source>
</evidence>
<dbReference type="Proteomes" id="UP000035036">
    <property type="component" value="Chromosome"/>
</dbReference>
<dbReference type="Pfam" id="PF01844">
    <property type="entry name" value="HNH"/>
    <property type="match status" value="1"/>
</dbReference>
<dbReference type="InterPro" id="IPR003615">
    <property type="entry name" value="HNH_nuc"/>
</dbReference>
<dbReference type="NCBIfam" id="NF008448">
    <property type="entry name" value="PRK11295.1"/>
    <property type="match status" value="1"/>
</dbReference>
<evidence type="ECO:0000256" key="1">
    <source>
        <dbReference type="ARBA" id="ARBA00022722"/>
    </source>
</evidence>
<evidence type="ECO:0000259" key="6">
    <source>
        <dbReference type="SMART" id="SM00507"/>
    </source>
</evidence>
<keyword evidence="2" id="KW-0378">Hydrolase</keyword>
<dbReference type="RefSeq" id="WP_040200007.1">
    <property type="nucleotide sequence ID" value="NZ_CP010311.1"/>
</dbReference>
<keyword evidence="8" id="KW-1185">Reference proteome</keyword>
<accession>A0A0B5FP15</accession>
<evidence type="ECO:0000313" key="8">
    <source>
        <dbReference type="Proteomes" id="UP000035036"/>
    </source>
</evidence>
<feature type="domain" description="HNH nuclease" evidence="6">
    <location>
        <begin position="28"/>
        <end position="83"/>
    </location>
</feature>
<organism evidence="7 8">
    <name type="scientific">Geoalkalibacter subterraneus</name>
    <dbReference type="NCBI Taxonomy" id="483547"/>
    <lineage>
        <taxon>Bacteria</taxon>
        <taxon>Pseudomonadati</taxon>
        <taxon>Thermodesulfobacteriota</taxon>
        <taxon>Desulfuromonadia</taxon>
        <taxon>Desulfuromonadales</taxon>
        <taxon>Geoalkalibacteraceae</taxon>
        <taxon>Geoalkalibacter</taxon>
    </lineage>
</organism>
<dbReference type="GO" id="GO:0005829">
    <property type="term" value="C:cytosol"/>
    <property type="evidence" value="ECO:0007669"/>
    <property type="project" value="TreeGrafter"/>
</dbReference>
<keyword evidence="1" id="KW-0540">Nuclease</keyword>
<dbReference type="KEGG" id="gsb:GSUB_07380"/>
<dbReference type="GO" id="GO:0016787">
    <property type="term" value="F:hydrolase activity"/>
    <property type="evidence" value="ECO:0007669"/>
    <property type="project" value="UniProtKB-KW"/>
</dbReference>
<dbReference type="GO" id="GO:0008270">
    <property type="term" value="F:zinc ion binding"/>
    <property type="evidence" value="ECO:0007669"/>
    <property type="project" value="InterPro"/>
</dbReference>
<dbReference type="OrthoDB" id="9796565at2"/>
<protein>
    <recommendedName>
        <fullName evidence="4">Putative HNH nuclease YajD</fullName>
    </recommendedName>
</protein>
<reference evidence="7 8" key="1">
    <citation type="journal article" date="2015" name="Genome Announc.">
        <title>Genomes of Geoalkalibacter ferrihydriticus Z-0531T and Geoalkalibacter subterraneus Red1T, Two Haloalkaliphilic Metal-Reducing Deltaproteobacteria.</title>
        <authorList>
            <person name="Badalamenti J.P."/>
            <person name="Krajmalnik-Brown R."/>
            <person name="Torres C.I."/>
            <person name="Bond D.R."/>
        </authorList>
    </citation>
    <scope>NUCLEOTIDE SEQUENCE [LARGE SCALE GENOMIC DNA]</scope>
    <source>
        <strain evidence="7 8">Red1</strain>
    </source>
</reference>
<dbReference type="EMBL" id="CP010311">
    <property type="protein sequence ID" value="AJF06404.1"/>
    <property type="molecule type" value="Genomic_DNA"/>
</dbReference>
<dbReference type="STRING" id="483547.GSUB_07380"/>
<dbReference type="GO" id="GO:0003676">
    <property type="term" value="F:nucleic acid binding"/>
    <property type="evidence" value="ECO:0007669"/>
    <property type="project" value="InterPro"/>
</dbReference>
<name>A0A0B5FP15_9BACT</name>
<dbReference type="SMART" id="SM00507">
    <property type="entry name" value="HNHc"/>
    <property type="match status" value="1"/>
</dbReference>
<dbReference type="CDD" id="cd00085">
    <property type="entry name" value="HNHc"/>
    <property type="match status" value="1"/>
</dbReference>
<dbReference type="InterPro" id="IPR002711">
    <property type="entry name" value="HNH"/>
</dbReference>
<gene>
    <name evidence="7" type="ORF">GSUB_07380</name>
</gene>
<dbReference type="HOGENOM" id="CLU_136125_0_0_7"/>
<dbReference type="PANTHER" id="PTHR41286:SF1">
    <property type="entry name" value="HNH NUCLEASE YAJD-RELATED"/>
    <property type="match status" value="1"/>
</dbReference>
<evidence type="ECO:0000313" key="7">
    <source>
        <dbReference type="EMBL" id="AJF06404.1"/>
    </source>
</evidence>
<sequence length="122" mass="14158">MPKNTTDEQRERLVADMRKEEAQRQASYREKALKLFPHVCGRCAREFEGKKLRELTVHHRDHNHDNNPPDGSNWELLCIYCHDHEHTRGIQEQRDADSSPNETGGASLVHSPFAALAERFKK</sequence>
<comment type="similarity">
    <text evidence="3">Belongs to the HNH nuclease family.</text>
</comment>
<evidence type="ECO:0000256" key="2">
    <source>
        <dbReference type="ARBA" id="ARBA00022801"/>
    </source>
</evidence>
<dbReference type="GO" id="GO:0004519">
    <property type="term" value="F:endonuclease activity"/>
    <property type="evidence" value="ECO:0007669"/>
    <property type="project" value="UniProtKB-KW"/>
</dbReference>
<dbReference type="PANTHER" id="PTHR41286">
    <property type="entry name" value="HNH NUCLEASE YAJD-RELATED"/>
    <property type="match status" value="1"/>
</dbReference>
<evidence type="ECO:0000256" key="4">
    <source>
        <dbReference type="ARBA" id="ARBA00040194"/>
    </source>
</evidence>
<proteinExistence type="inferred from homology"/>
<keyword evidence="7" id="KW-0255">Endonuclease</keyword>
<feature type="region of interest" description="Disordered" evidence="5">
    <location>
        <begin position="89"/>
        <end position="122"/>
    </location>
</feature>